<evidence type="ECO:0000256" key="7">
    <source>
        <dbReference type="ARBA" id="ARBA00022692"/>
    </source>
</evidence>
<dbReference type="Gene3D" id="3.30.200.20">
    <property type="entry name" value="Phosphorylase Kinase, domain 1"/>
    <property type="match status" value="1"/>
</dbReference>
<keyword evidence="9 16" id="KW-0547">Nucleotide-binding</keyword>
<dbReference type="FunFam" id="1.10.510.10:FF:000240">
    <property type="entry name" value="Lectin-domain containing receptor kinase A4.3"/>
    <property type="match status" value="1"/>
</dbReference>
<keyword evidence="11 16" id="KW-0067">ATP-binding</keyword>
<evidence type="ECO:0000256" key="2">
    <source>
        <dbReference type="ARBA" id="ARBA00008536"/>
    </source>
</evidence>
<keyword evidence="6" id="KW-0808">Transferase</keyword>
<gene>
    <name evidence="19" type="ORF">OSB04_013129</name>
</gene>
<comment type="similarity">
    <text evidence="2">In the N-terminal section; belongs to the leguminous lectin family.</text>
</comment>
<dbReference type="PROSITE" id="PS50011">
    <property type="entry name" value="PROTEIN_KINASE_DOM"/>
    <property type="match status" value="1"/>
</dbReference>
<dbReference type="GO" id="GO:0004674">
    <property type="term" value="F:protein serine/threonine kinase activity"/>
    <property type="evidence" value="ECO:0007669"/>
    <property type="project" value="UniProtKB-KW"/>
</dbReference>
<dbReference type="SUPFAM" id="SSF56112">
    <property type="entry name" value="Protein kinase-like (PK-like)"/>
    <property type="match status" value="1"/>
</dbReference>
<organism evidence="19 20">
    <name type="scientific">Centaurea solstitialis</name>
    <name type="common">yellow star-thistle</name>
    <dbReference type="NCBI Taxonomy" id="347529"/>
    <lineage>
        <taxon>Eukaryota</taxon>
        <taxon>Viridiplantae</taxon>
        <taxon>Streptophyta</taxon>
        <taxon>Embryophyta</taxon>
        <taxon>Tracheophyta</taxon>
        <taxon>Spermatophyta</taxon>
        <taxon>Magnoliopsida</taxon>
        <taxon>eudicotyledons</taxon>
        <taxon>Gunneridae</taxon>
        <taxon>Pentapetalae</taxon>
        <taxon>asterids</taxon>
        <taxon>campanulids</taxon>
        <taxon>Asterales</taxon>
        <taxon>Asteraceae</taxon>
        <taxon>Carduoideae</taxon>
        <taxon>Cardueae</taxon>
        <taxon>Centaureinae</taxon>
        <taxon>Centaurea</taxon>
    </lineage>
</organism>
<dbReference type="GO" id="GO:0004714">
    <property type="term" value="F:transmembrane receptor protein tyrosine kinase activity"/>
    <property type="evidence" value="ECO:0007669"/>
    <property type="project" value="InterPro"/>
</dbReference>
<keyword evidence="12" id="KW-1133">Transmembrane helix</keyword>
<evidence type="ECO:0000256" key="8">
    <source>
        <dbReference type="ARBA" id="ARBA00022729"/>
    </source>
</evidence>
<dbReference type="GO" id="GO:0002229">
    <property type="term" value="P:defense response to oomycetes"/>
    <property type="evidence" value="ECO:0007669"/>
    <property type="project" value="UniProtKB-ARBA"/>
</dbReference>
<evidence type="ECO:0000256" key="9">
    <source>
        <dbReference type="ARBA" id="ARBA00022741"/>
    </source>
</evidence>
<evidence type="ECO:0000256" key="17">
    <source>
        <dbReference type="RuleBase" id="RU000304"/>
    </source>
</evidence>
<evidence type="ECO:0000256" key="16">
    <source>
        <dbReference type="PROSITE-ProRule" id="PRU10141"/>
    </source>
</evidence>
<evidence type="ECO:0000259" key="18">
    <source>
        <dbReference type="PROSITE" id="PS50011"/>
    </source>
</evidence>
<evidence type="ECO:0000256" key="6">
    <source>
        <dbReference type="ARBA" id="ARBA00022679"/>
    </source>
</evidence>
<dbReference type="PROSITE" id="PS00108">
    <property type="entry name" value="PROTEIN_KINASE_ST"/>
    <property type="match status" value="1"/>
</dbReference>
<evidence type="ECO:0000256" key="5">
    <source>
        <dbReference type="ARBA" id="ARBA00022527"/>
    </source>
</evidence>
<keyword evidence="5 17" id="KW-0723">Serine/threonine-protein kinase</keyword>
<protein>
    <recommendedName>
        <fullName evidence="18">Protein kinase domain-containing protein</fullName>
    </recommendedName>
</protein>
<evidence type="ECO:0000256" key="10">
    <source>
        <dbReference type="ARBA" id="ARBA00022777"/>
    </source>
</evidence>
<dbReference type="GO" id="GO:0005886">
    <property type="term" value="C:plasma membrane"/>
    <property type="evidence" value="ECO:0007669"/>
    <property type="project" value="UniProtKB-SubCell"/>
</dbReference>
<dbReference type="InterPro" id="IPR008271">
    <property type="entry name" value="Ser/Thr_kinase_AS"/>
</dbReference>
<dbReference type="InterPro" id="IPR001245">
    <property type="entry name" value="Ser-Thr/Tyr_kinase_cat_dom"/>
</dbReference>
<dbReference type="EMBL" id="JARYMX010000003">
    <property type="protein sequence ID" value="KAJ9558515.1"/>
    <property type="molecule type" value="Genomic_DNA"/>
</dbReference>
<evidence type="ECO:0000256" key="14">
    <source>
        <dbReference type="ARBA" id="ARBA00023170"/>
    </source>
</evidence>
<dbReference type="PANTHER" id="PTHR27003:SF475">
    <property type="entry name" value="PROTEIN KINASE DOMAIN-CONTAINING PROTEIN"/>
    <property type="match status" value="1"/>
</dbReference>
<comment type="similarity">
    <text evidence="3">In the C-terminal section; belongs to the protein kinase superfamily. Ser/Thr protein kinase family.</text>
</comment>
<feature type="binding site" evidence="16">
    <location>
        <position position="56"/>
    </location>
    <ligand>
        <name>ATP</name>
        <dbReference type="ChEBI" id="CHEBI:30616"/>
    </ligand>
</feature>
<keyword evidence="10" id="KW-0418">Kinase</keyword>
<comment type="caution">
    <text evidence="19">The sequence shown here is derived from an EMBL/GenBank/DDBJ whole genome shotgun (WGS) entry which is preliminary data.</text>
</comment>
<evidence type="ECO:0000256" key="11">
    <source>
        <dbReference type="ARBA" id="ARBA00022840"/>
    </source>
</evidence>
<dbReference type="SMART" id="SM00220">
    <property type="entry name" value="S_TKc"/>
    <property type="match status" value="1"/>
</dbReference>
<dbReference type="PANTHER" id="PTHR27003">
    <property type="entry name" value="OS07G0166700 PROTEIN"/>
    <property type="match status" value="1"/>
</dbReference>
<evidence type="ECO:0000256" key="4">
    <source>
        <dbReference type="ARBA" id="ARBA00022475"/>
    </source>
</evidence>
<evidence type="ECO:0000313" key="20">
    <source>
        <dbReference type="Proteomes" id="UP001172457"/>
    </source>
</evidence>
<evidence type="ECO:0000256" key="1">
    <source>
        <dbReference type="ARBA" id="ARBA00004251"/>
    </source>
</evidence>
<dbReference type="InterPro" id="IPR011009">
    <property type="entry name" value="Kinase-like_dom_sf"/>
</dbReference>
<evidence type="ECO:0000256" key="12">
    <source>
        <dbReference type="ARBA" id="ARBA00022989"/>
    </source>
</evidence>
<dbReference type="InterPro" id="IPR000719">
    <property type="entry name" value="Prot_kinase_dom"/>
</dbReference>
<keyword evidence="14" id="KW-0675">Receptor</keyword>
<evidence type="ECO:0000256" key="3">
    <source>
        <dbReference type="ARBA" id="ARBA00010217"/>
    </source>
</evidence>
<keyword evidence="4" id="KW-1003">Cell membrane</keyword>
<name>A0AA38WN28_9ASTR</name>
<comment type="subcellular location">
    <subcellularLocation>
        <location evidence="1">Cell membrane</location>
        <topology evidence="1">Single-pass type I membrane protein</topology>
    </subcellularLocation>
</comment>
<keyword evidence="15" id="KW-0325">Glycoprotein</keyword>
<sequence length="494" mass="56268">MSEMKELIHLKIPLQAVKDCTQDFNETNYIGKGGYGKVYKGILNWKDYQNLPVAVKQLDLTGFQGSKEFYTEILMLSQYRHKNIVTLIGFCDDGKEMILVYEYASNGSLDTYLSDPSKLGQLSWEARLNICVGAASALDHLHNHVSTNHRIIHRDIKSANILLDENWNAKLSDFGLSKICLANQQNTFVVTNLAGTHGYCDPQYEKTGILTKESDVYSLGVVLFEVLCGRLACVLNYHDERRFLRHLARTSYKNGEVDKIIDHRIREHVMPESLNMFSAIAYQCLHKTREQRPKIVEVALTLVNVSIIQVSMKYCFDHFHRNMDIQASIKTSNHSPPAPLAVSPIIPPPPLPPAQQFQRMRTFTKVYKRGSFGRSVDVSRYSGYSDLKQDLGRIFGIEGELEDEGRLGWKLMEFVSCVQSIKILSSTEVQQMRLDGDFGEADISLDGGNVFRIGKRELKYQLKFSESEIAYSPNRRTLLFRIGKLCFPNRKTSL</sequence>
<feature type="domain" description="Protein kinase" evidence="18">
    <location>
        <begin position="24"/>
        <end position="307"/>
    </location>
</feature>
<keyword evidence="13" id="KW-0472">Membrane</keyword>
<proteinExistence type="inferred from homology"/>
<keyword evidence="20" id="KW-1185">Reference proteome</keyword>
<evidence type="ECO:0000256" key="15">
    <source>
        <dbReference type="ARBA" id="ARBA00023180"/>
    </source>
</evidence>
<dbReference type="FunFam" id="3.30.200.20:FF:000039">
    <property type="entry name" value="receptor-like protein kinase FERONIA"/>
    <property type="match status" value="1"/>
</dbReference>
<dbReference type="InterPro" id="IPR045272">
    <property type="entry name" value="ANXUR1/2-like"/>
</dbReference>
<evidence type="ECO:0000313" key="19">
    <source>
        <dbReference type="EMBL" id="KAJ9558515.1"/>
    </source>
</evidence>
<dbReference type="Gene3D" id="3.10.20.90">
    <property type="entry name" value="Phosphatidylinositol 3-kinase Catalytic Subunit, Chain A, domain 1"/>
    <property type="match status" value="1"/>
</dbReference>
<keyword evidence="7" id="KW-0812">Transmembrane</keyword>
<comment type="similarity">
    <text evidence="17">Belongs to the protein kinase superfamily.</text>
</comment>
<accession>A0AA38WN28</accession>
<dbReference type="GO" id="GO:0005524">
    <property type="term" value="F:ATP binding"/>
    <property type="evidence" value="ECO:0007669"/>
    <property type="project" value="UniProtKB-UniRule"/>
</dbReference>
<reference evidence="19" key="1">
    <citation type="submission" date="2023-03" db="EMBL/GenBank/DDBJ databases">
        <title>Chromosome-scale reference genome and RAD-based genetic map of yellow starthistle (Centaurea solstitialis) reveal putative structural variation and QTLs associated with invader traits.</title>
        <authorList>
            <person name="Reatini B."/>
            <person name="Cang F.A."/>
            <person name="Jiang Q."/>
            <person name="Mckibben M.T.W."/>
            <person name="Barker M.S."/>
            <person name="Rieseberg L.H."/>
            <person name="Dlugosch K.M."/>
        </authorList>
    </citation>
    <scope>NUCLEOTIDE SEQUENCE</scope>
    <source>
        <strain evidence="19">CAN-66</strain>
        <tissue evidence="19">Leaf</tissue>
    </source>
</reference>
<dbReference type="Gene3D" id="1.10.510.10">
    <property type="entry name" value="Transferase(Phosphotransferase) domain 1"/>
    <property type="match status" value="1"/>
</dbReference>
<dbReference type="AlphaFoldDB" id="A0AA38WN28"/>
<dbReference type="Pfam" id="PF07714">
    <property type="entry name" value="PK_Tyr_Ser-Thr"/>
    <property type="match status" value="1"/>
</dbReference>
<dbReference type="GO" id="GO:0009506">
    <property type="term" value="C:plasmodesma"/>
    <property type="evidence" value="ECO:0007669"/>
    <property type="project" value="TreeGrafter"/>
</dbReference>
<dbReference type="InterPro" id="IPR017441">
    <property type="entry name" value="Protein_kinase_ATP_BS"/>
</dbReference>
<keyword evidence="8" id="KW-0732">Signal</keyword>
<dbReference type="PROSITE" id="PS00107">
    <property type="entry name" value="PROTEIN_KINASE_ATP"/>
    <property type="match status" value="1"/>
</dbReference>
<evidence type="ECO:0000256" key="13">
    <source>
        <dbReference type="ARBA" id="ARBA00023136"/>
    </source>
</evidence>
<dbReference type="Proteomes" id="UP001172457">
    <property type="component" value="Chromosome 3"/>
</dbReference>